<dbReference type="GO" id="GO:0006412">
    <property type="term" value="P:translation"/>
    <property type="evidence" value="ECO:0007669"/>
    <property type="project" value="InterPro"/>
</dbReference>
<protein>
    <submittedName>
        <fullName evidence="6">Ribosomal protein S3</fullName>
    </submittedName>
</protein>
<evidence type="ECO:0000313" key="6">
    <source>
        <dbReference type="EMBL" id="AVZ00692.1"/>
    </source>
</evidence>
<feature type="domain" description="Small ribosomal subunit protein uS3 C-terminal" evidence="5">
    <location>
        <begin position="191"/>
        <end position="271"/>
    </location>
</feature>
<evidence type="ECO:0000259" key="5">
    <source>
        <dbReference type="Pfam" id="PF00189"/>
    </source>
</evidence>
<dbReference type="GO" id="GO:1990904">
    <property type="term" value="C:ribonucleoprotein complex"/>
    <property type="evidence" value="ECO:0007669"/>
    <property type="project" value="UniProtKB-KW"/>
</dbReference>
<dbReference type="Pfam" id="PF00189">
    <property type="entry name" value="Ribosomal_S3_C"/>
    <property type="match status" value="1"/>
</dbReference>
<gene>
    <name evidence="6" type="primary">rps3</name>
</gene>
<keyword evidence="3 4" id="KW-0687">Ribonucleoprotein</keyword>
<reference evidence="6" key="1">
    <citation type="submission" date="2018-02" db="EMBL/GenBank/DDBJ databases">
        <title>The complete organellar genomes of Fucus spiralis (Fucaeae, Phaeophyceae) from California, USA.</title>
        <authorList>
            <person name="Hughey J.R."/>
        </authorList>
    </citation>
    <scope>NUCLEOTIDE SEQUENCE</scope>
</reference>
<comment type="similarity">
    <text evidence="1 4">Belongs to the universal ribosomal protein uS3 family.</text>
</comment>
<dbReference type="InterPro" id="IPR001351">
    <property type="entry name" value="Ribosomal_uS3_C"/>
</dbReference>
<geneLocation type="mitochondrion" evidence="6"/>
<dbReference type="GO" id="GO:0005840">
    <property type="term" value="C:ribosome"/>
    <property type="evidence" value="ECO:0007669"/>
    <property type="project" value="UniProtKB-KW"/>
</dbReference>
<proteinExistence type="inferred from homology"/>
<dbReference type="PROSITE" id="PS00548">
    <property type="entry name" value="RIBOSOMAL_S3"/>
    <property type="match status" value="1"/>
</dbReference>
<accession>A0A2R4QQ86</accession>
<dbReference type="SUPFAM" id="SSF54821">
    <property type="entry name" value="Ribosomal protein S3 C-terminal domain"/>
    <property type="match status" value="1"/>
</dbReference>
<keyword evidence="6" id="KW-0496">Mitochondrion</keyword>
<evidence type="ECO:0000256" key="3">
    <source>
        <dbReference type="ARBA" id="ARBA00023274"/>
    </source>
</evidence>
<dbReference type="AlphaFoldDB" id="A0A2R4QQ86"/>
<sequence length="273" mass="32457">MAQKANPITLRPTNSFYQSYSHWDEPRFYYILSTINKLIESCCLGTTHYINDITVNKFLGSVIIKVNFIHLHTRSKRRLKSRRYKENKLTIKKQSWTIVAYRLQKAIKLIQNFTGTKKVTIRVNRLKTYTRAVPKYARKQIAYYTKNFHNLKYDYARYGIQLICLVVKNKANADSLCRFIEQNVCSRQKRKRHYEFLRYLKQSFQALQKYKKIQGLKIQIKGRFTHKAKGRSRVWKYQIGQMPLSKLSSKIQARYKQTQTGYGGVGLKIWICN</sequence>
<dbReference type="EMBL" id="MG922856">
    <property type="protein sequence ID" value="AVZ00692.1"/>
    <property type="molecule type" value="Genomic_DNA"/>
</dbReference>
<name>A0A2R4QQ86_9PHAE</name>
<keyword evidence="2 4" id="KW-0689">Ribosomal protein</keyword>
<evidence type="ECO:0000256" key="2">
    <source>
        <dbReference type="ARBA" id="ARBA00022980"/>
    </source>
</evidence>
<dbReference type="InterPro" id="IPR036419">
    <property type="entry name" value="Ribosomal_S3_C_sf"/>
</dbReference>
<dbReference type="Gene3D" id="3.30.1140.32">
    <property type="entry name" value="Ribosomal protein S3, C-terminal domain"/>
    <property type="match status" value="1"/>
</dbReference>
<evidence type="ECO:0000256" key="1">
    <source>
        <dbReference type="ARBA" id="ARBA00010761"/>
    </source>
</evidence>
<dbReference type="InterPro" id="IPR018280">
    <property type="entry name" value="Ribosomal_uS3_CS"/>
</dbReference>
<dbReference type="GO" id="GO:0003735">
    <property type="term" value="F:structural constituent of ribosome"/>
    <property type="evidence" value="ECO:0007669"/>
    <property type="project" value="InterPro"/>
</dbReference>
<organism evidence="6">
    <name type="scientific">Fucus spiralis</name>
    <dbReference type="NCBI Taxonomy" id="87149"/>
    <lineage>
        <taxon>Eukaryota</taxon>
        <taxon>Sar</taxon>
        <taxon>Stramenopiles</taxon>
        <taxon>Ochrophyta</taxon>
        <taxon>PX clade</taxon>
        <taxon>Phaeophyceae</taxon>
        <taxon>Fucales</taxon>
        <taxon>Fucaceae</taxon>
        <taxon>Fucus</taxon>
    </lineage>
</organism>
<evidence type="ECO:0000256" key="4">
    <source>
        <dbReference type="RuleBase" id="RU003624"/>
    </source>
</evidence>